<evidence type="ECO:0000256" key="2">
    <source>
        <dbReference type="ARBA" id="ARBA00022692"/>
    </source>
</evidence>
<evidence type="ECO:0000256" key="5">
    <source>
        <dbReference type="SAM" id="Phobius"/>
    </source>
</evidence>
<dbReference type="GeneID" id="105997694"/>
<feature type="transmembrane region" description="Helical" evidence="5">
    <location>
        <begin position="266"/>
        <end position="286"/>
    </location>
</feature>
<name>A0A1S3GFM0_DIPOR</name>
<dbReference type="Gene3D" id="1.20.1250.20">
    <property type="entry name" value="MFS general substrate transporter like domains"/>
    <property type="match status" value="2"/>
</dbReference>
<dbReference type="InParanoid" id="A0A1S3GFM0"/>
<evidence type="ECO:0000313" key="6">
    <source>
        <dbReference type="Proteomes" id="UP000081671"/>
    </source>
</evidence>
<dbReference type="PANTHER" id="PTHR24064">
    <property type="entry name" value="SOLUTE CARRIER FAMILY 22 MEMBER"/>
    <property type="match status" value="1"/>
</dbReference>
<keyword evidence="6" id="KW-1185">Reference proteome</keyword>
<evidence type="ECO:0000256" key="3">
    <source>
        <dbReference type="ARBA" id="ARBA00022989"/>
    </source>
</evidence>
<keyword evidence="4 5" id="KW-0472">Membrane</keyword>
<dbReference type="Proteomes" id="UP000081671">
    <property type="component" value="Unplaced"/>
</dbReference>
<keyword evidence="3 5" id="KW-1133">Transmembrane helix</keyword>
<evidence type="ECO:0000313" key="7">
    <source>
        <dbReference type="RefSeq" id="XP_012887663.1"/>
    </source>
</evidence>
<feature type="transmembrane region" description="Helical" evidence="5">
    <location>
        <begin position="16"/>
        <end position="32"/>
    </location>
</feature>
<dbReference type="GO" id="GO:0022857">
    <property type="term" value="F:transmembrane transporter activity"/>
    <property type="evidence" value="ECO:0007669"/>
    <property type="project" value="InterPro"/>
</dbReference>
<organism evidence="6 7">
    <name type="scientific">Dipodomys ordii</name>
    <name type="common">Ord's kangaroo rat</name>
    <dbReference type="NCBI Taxonomy" id="10020"/>
    <lineage>
        <taxon>Eukaryota</taxon>
        <taxon>Metazoa</taxon>
        <taxon>Chordata</taxon>
        <taxon>Craniata</taxon>
        <taxon>Vertebrata</taxon>
        <taxon>Euteleostomi</taxon>
        <taxon>Mammalia</taxon>
        <taxon>Eutheria</taxon>
        <taxon>Euarchontoglires</taxon>
        <taxon>Glires</taxon>
        <taxon>Rodentia</taxon>
        <taxon>Castorimorpha</taxon>
        <taxon>Heteromyidae</taxon>
        <taxon>Dipodomyinae</taxon>
        <taxon>Dipodomys</taxon>
    </lineage>
</organism>
<gene>
    <name evidence="7" type="primary">LOC105997694</name>
</gene>
<dbReference type="FunCoup" id="A0A1S3GFM0">
    <property type="interactions" value="10"/>
</dbReference>
<feature type="transmembrane region" description="Helical" evidence="5">
    <location>
        <begin position="174"/>
        <end position="195"/>
    </location>
</feature>
<dbReference type="RefSeq" id="XP_012887663.1">
    <property type="nucleotide sequence ID" value="XM_013032209.1"/>
</dbReference>
<dbReference type="KEGG" id="dord:105997694"/>
<evidence type="ECO:0000256" key="4">
    <source>
        <dbReference type="ARBA" id="ARBA00023136"/>
    </source>
</evidence>
<comment type="subcellular location">
    <subcellularLocation>
        <location evidence="1">Membrane</location>
        <topology evidence="1">Multi-pass membrane protein</topology>
    </subcellularLocation>
</comment>
<keyword evidence="2 5" id="KW-0812">Transmembrane</keyword>
<dbReference type="SUPFAM" id="SSF103473">
    <property type="entry name" value="MFS general substrate transporter"/>
    <property type="match status" value="1"/>
</dbReference>
<dbReference type="InterPro" id="IPR005828">
    <property type="entry name" value="MFS_sugar_transport-like"/>
</dbReference>
<feature type="transmembrane region" description="Helical" evidence="5">
    <location>
        <begin position="323"/>
        <end position="345"/>
    </location>
</feature>
<proteinExistence type="predicted"/>
<feature type="transmembrane region" description="Helical" evidence="5">
    <location>
        <begin position="228"/>
        <end position="254"/>
    </location>
</feature>
<reference evidence="7" key="1">
    <citation type="submission" date="2025-08" db="UniProtKB">
        <authorList>
            <consortium name="RefSeq"/>
        </authorList>
    </citation>
    <scope>IDENTIFICATION</scope>
    <source>
        <tissue evidence="7">Kidney</tissue>
    </source>
</reference>
<evidence type="ECO:0000256" key="1">
    <source>
        <dbReference type="ARBA" id="ARBA00004141"/>
    </source>
</evidence>
<dbReference type="InterPro" id="IPR036259">
    <property type="entry name" value="MFS_trans_sf"/>
</dbReference>
<protein>
    <submittedName>
        <fullName evidence="7">Solute carrier family 22 member 11-like</fullName>
    </submittedName>
</protein>
<accession>A0A1S3GFM0</accession>
<dbReference type="AlphaFoldDB" id="A0A1S3GFM0"/>
<feature type="transmembrane region" description="Helical" evidence="5">
    <location>
        <begin position="384"/>
        <end position="403"/>
    </location>
</feature>
<feature type="transmembrane region" description="Helical" evidence="5">
    <location>
        <begin position="357"/>
        <end position="377"/>
    </location>
</feature>
<dbReference type="GO" id="GO:0016020">
    <property type="term" value="C:membrane"/>
    <property type="evidence" value="ECO:0007669"/>
    <property type="project" value="UniProtKB-SubCell"/>
</dbReference>
<dbReference type="Pfam" id="PF00083">
    <property type="entry name" value="Sugar_tr"/>
    <property type="match status" value="1"/>
</dbReference>
<sequence length="443" mass="49945">MAFEELLQQVGDSGRFQIFTAVLLLLLNMLSAQHDFLENFTAAIPAHHCSVRLLDLKSKSNITTNLTTEVLLRLSIPLDPNQKPEQCRRFHQTQWQLLSPNVSAVNNTELETEPCLDGWTYDQSVFTSTIVTEWDLVCDFQSFKYFAQTISLAGHLVGNPISGIFGDKFGRKPLLVAAGLSFGILGFACAFAPSFSFYCLLRFLMSACLSALQNSSLALLLENTSQKWFPIIITMKGLSLSANQALLAGLAYFIRDWHKLQLANTLPYFIVSLFVCCVSESVPWLMTTGKTEHALRELQRIARINGKKDVAQSLTTMMHILRLIIFLFEKASYSTFISLCTAFISELSPTVLRSTLQGFYMFTFKLAATCAALALVTRKYFVHLPTILYAVTPMVASISLYFLPETYNLPLPNTIKDLEKRDRFWIKSNRNKQSKELLETTEV</sequence>
<dbReference type="OrthoDB" id="2544694at2759"/>